<feature type="region of interest" description="Disordered" evidence="1">
    <location>
        <begin position="139"/>
        <end position="164"/>
    </location>
</feature>
<feature type="compositionally biased region" description="Acidic residues" evidence="1">
    <location>
        <begin position="142"/>
        <end position="161"/>
    </location>
</feature>
<protein>
    <submittedName>
        <fullName evidence="2">Uncharacterized protein</fullName>
    </submittedName>
</protein>
<dbReference type="OrthoDB" id="6781779at2759"/>
<reference evidence="2" key="1">
    <citation type="submission" date="2022-01" db="EMBL/GenBank/DDBJ databases">
        <authorList>
            <person name="King R."/>
        </authorList>
    </citation>
    <scope>NUCLEOTIDE SEQUENCE</scope>
</reference>
<evidence type="ECO:0000313" key="2">
    <source>
        <dbReference type="EMBL" id="CAG9803797.1"/>
    </source>
</evidence>
<accession>A0A9N9WS68</accession>
<proteinExistence type="predicted"/>
<organism evidence="2 3">
    <name type="scientific">Chironomus riparius</name>
    <dbReference type="NCBI Taxonomy" id="315576"/>
    <lineage>
        <taxon>Eukaryota</taxon>
        <taxon>Metazoa</taxon>
        <taxon>Ecdysozoa</taxon>
        <taxon>Arthropoda</taxon>
        <taxon>Hexapoda</taxon>
        <taxon>Insecta</taxon>
        <taxon>Pterygota</taxon>
        <taxon>Neoptera</taxon>
        <taxon>Endopterygota</taxon>
        <taxon>Diptera</taxon>
        <taxon>Nematocera</taxon>
        <taxon>Chironomoidea</taxon>
        <taxon>Chironomidae</taxon>
        <taxon>Chironominae</taxon>
        <taxon>Chironomus</taxon>
    </lineage>
</organism>
<dbReference type="Proteomes" id="UP001153620">
    <property type="component" value="Chromosome 2"/>
</dbReference>
<reference evidence="2" key="2">
    <citation type="submission" date="2022-10" db="EMBL/GenBank/DDBJ databases">
        <authorList>
            <consortium name="ENA_rothamsted_submissions"/>
            <consortium name="culmorum"/>
            <person name="King R."/>
        </authorList>
    </citation>
    <scope>NUCLEOTIDE SEQUENCE</scope>
</reference>
<sequence>MRRKLKVDSIFYSKMLRLFTVYLVIFIMRCIGSPVHKCYVCGPESEQPFIDEKFLNASEKIQKTCEGFDQLLDHAKEAYAIECPKGYPGCMTKIGFEVTRTCSEISLNDCRVVNGENVCICNQGMCNGEKAKNTDNLHTFTEDDTEDDSDENNQESGDGDSFEQSYFPTTQIIDATTSIVHTAYDDENDNDETTQKLNEFVKVSVSTMQPSINIAVNFNLSQLVFIYCAITFAVSYLNSSFVDYVN</sequence>
<name>A0A9N9WS68_9DIPT</name>
<gene>
    <name evidence="2" type="ORF">CHIRRI_LOCUS6693</name>
</gene>
<dbReference type="AlphaFoldDB" id="A0A9N9WS68"/>
<evidence type="ECO:0000313" key="3">
    <source>
        <dbReference type="Proteomes" id="UP001153620"/>
    </source>
</evidence>
<evidence type="ECO:0000256" key="1">
    <source>
        <dbReference type="SAM" id="MobiDB-lite"/>
    </source>
</evidence>
<dbReference type="EMBL" id="OU895878">
    <property type="protein sequence ID" value="CAG9803797.1"/>
    <property type="molecule type" value="Genomic_DNA"/>
</dbReference>
<keyword evidence="3" id="KW-1185">Reference proteome</keyword>